<evidence type="ECO:0000313" key="2">
    <source>
        <dbReference type="Proteomes" id="UP000614811"/>
    </source>
</evidence>
<reference evidence="1" key="1">
    <citation type="journal article" date="2014" name="Int. J. Syst. Evol. Microbiol.">
        <title>Complete genome sequence of Corynebacterium casei LMG S-19264T (=DSM 44701T), isolated from a smear-ripened cheese.</title>
        <authorList>
            <consortium name="US DOE Joint Genome Institute (JGI-PGF)"/>
            <person name="Walter F."/>
            <person name="Albersmeier A."/>
            <person name="Kalinowski J."/>
            <person name="Ruckert C."/>
        </authorList>
    </citation>
    <scope>NUCLEOTIDE SEQUENCE</scope>
    <source>
        <strain evidence="1">KCTC 12711</strain>
    </source>
</reference>
<dbReference type="RefSeq" id="WP_189398583.1">
    <property type="nucleotide sequence ID" value="NZ_BMXA01000001.1"/>
</dbReference>
<keyword evidence="2" id="KW-1185">Reference proteome</keyword>
<accession>A0A918RJM2</accession>
<dbReference type="PANTHER" id="PTHR33221:SF15">
    <property type="entry name" value="HTH-TYPE TRANSCRIPTIONAL REGULATOR YWGB-RELATED"/>
    <property type="match status" value="1"/>
</dbReference>
<dbReference type="InterPro" id="IPR000944">
    <property type="entry name" value="Tscrpt_reg_Rrf2"/>
</dbReference>
<dbReference type="AlphaFoldDB" id="A0A918RJM2"/>
<dbReference type="PROSITE" id="PS51197">
    <property type="entry name" value="HTH_RRF2_2"/>
    <property type="match status" value="1"/>
</dbReference>
<evidence type="ECO:0008006" key="3">
    <source>
        <dbReference type="Google" id="ProtNLM"/>
    </source>
</evidence>
<dbReference type="PANTHER" id="PTHR33221">
    <property type="entry name" value="WINGED HELIX-TURN-HELIX TRANSCRIPTIONAL REGULATOR, RRF2 FAMILY"/>
    <property type="match status" value="1"/>
</dbReference>
<evidence type="ECO:0000313" key="1">
    <source>
        <dbReference type="EMBL" id="GHA00550.1"/>
    </source>
</evidence>
<dbReference type="EMBL" id="BMXA01000001">
    <property type="protein sequence ID" value="GHA00550.1"/>
    <property type="molecule type" value="Genomic_DNA"/>
</dbReference>
<dbReference type="Proteomes" id="UP000614811">
    <property type="component" value="Unassembled WGS sequence"/>
</dbReference>
<dbReference type="InterPro" id="IPR036388">
    <property type="entry name" value="WH-like_DNA-bd_sf"/>
</dbReference>
<comment type="caution">
    <text evidence="1">The sequence shown here is derived from an EMBL/GenBank/DDBJ whole genome shotgun (WGS) entry which is preliminary data.</text>
</comment>
<dbReference type="InterPro" id="IPR036390">
    <property type="entry name" value="WH_DNA-bd_sf"/>
</dbReference>
<dbReference type="SUPFAM" id="SSF46785">
    <property type="entry name" value="Winged helix' DNA-binding domain"/>
    <property type="match status" value="1"/>
</dbReference>
<sequence>MRKDSRLSRVLHVLIHMGASNEPLSSSQIGAMLATNPAVVRRLMASLSKAGFITTIPGRGGGWVLAHSLENITMLDIHQVFGDGSLFTLGLTDEHTDCAIEKSINRELGAVLDEAQQLILQRMKTLKLSQLAEWQ</sequence>
<reference evidence="1" key="2">
    <citation type="submission" date="2020-09" db="EMBL/GenBank/DDBJ databases">
        <authorList>
            <person name="Sun Q."/>
            <person name="Kim S."/>
        </authorList>
    </citation>
    <scope>NUCLEOTIDE SEQUENCE</scope>
    <source>
        <strain evidence="1">KCTC 12711</strain>
    </source>
</reference>
<dbReference type="Gene3D" id="1.10.10.10">
    <property type="entry name" value="Winged helix-like DNA-binding domain superfamily/Winged helix DNA-binding domain"/>
    <property type="match status" value="1"/>
</dbReference>
<dbReference type="GO" id="GO:0005829">
    <property type="term" value="C:cytosol"/>
    <property type="evidence" value="ECO:0007669"/>
    <property type="project" value="TreeGrafter"/>
</dbReference>
<dbReference type="Pfam" id="PF02082">
    <property type="entry name" value="Rrf2"/>
    <property type="match status" value="1"/>
</dbReference>
<protein>
    <recommendedName>
        <fullName evidence="3">Rrf2 family transcriptional regulator</fullName>
    </recommendedName>
</protein>
<proteinExistence type="predicted"/>
<gene>
    <name evidence="1" type="ORF">GCM10008090_06760</name>
</gene>
<dbReference type="GO" id="GO:0003700">
    <property type="term" value="F:DNA-binding transcription factor activity"/>
    <property type="evidence" value="ECO:0007669"/>
    <property type="project" value="TreeGrafter"/>
</dbReference>
<organism evidence="1 2">
    <name type="scientific">Arenicella chitinivorans</name>
    <dbReference type="NCBI Taxonomy" id="1329800"/>
    <lineage>
        <taxon>Bacteria</taxon>
        <taxon>Pseudomonadati</taxon>
        <taxon>Pseudomonadota</taxon>
        <taxon>Gammaproteobacteria</taxon>
        <taxon>Arenicellales</taxon>
        <taxon>Arenicellaceae</taxon>
        <taxon>Arenicella</taxon>
    </lineage>
</organism>
<name>A0A918RJM2_9GAMM</name>